<keyword evidence="1" id="KW-0812">Transmembrane</keyword>
<feature type="transmembrane region" description="Helical" evidence="1">
    <location>
        <begin position="20"/>
        <end position="41"/>
    </location>
</feature>
<dbReference type="EMBL" id="AASE01000007">
    <property type="protein sequence ID" value="EAT59094.1"/>
    <property type="molecule type" value="Genomic_DNA"/>
</dbReference>
<name>Q0YS98_9CHLB</name>
<dbReference type="RefSeq" id="WP_006366162.1">
    <property type="nucleotide sequence ID" value="NZ_AASE01000007.1"/>
</dbReference>
<keyword evidence="3" id="KW-1185">Reference proteome</keyword>
<keyword evidence="1" id="KW-1133">Transmembrane helix</keyword>
<proteinExistence type="predicted"/>
<reference evidence="2 3" key="1">
    <citation type="submission" date="2006-07" db="EMBL/GenBank/DDBJ databases">
        <title>Annotation of the draft genome assembly of Chlorobium ferroxidans DSM 13031.</title>
        <authorList>
            <consortium name="US DOE Joint Genome Institute (JGI-ORNL)"/>
            <person name="Larimer F."/>
            <person name="Land M."/>
            <person name="Hauser L."/>
        </authorList>
    </citation>
    <scope>NUCLEOTIDE SEQUENCE [LARGE SCALE GENOMIC DNA]</scope>
    <source>
        <strain evidence="2 3">DSM 13031</strain>
    </source>
</reference>
<protein>
    <submittedName>
        <fullName evidence="2">Uncharacterized protein</fullName>
    </submittedName>
</protein>
<reference evidence="2 3" key="2">
    <citation type="submission" date="2006-07" db="EMBL/GenBank/DDBJ databases">
        <title>Sequencing of the draft genome and assembly of Chlorobium ferroxidans DSM 13031.</title>
        <authorList>
            <consortium name="US DOE Joint Genome Institute (JGI-PGF)"/>
            <person name="Copeland A."/>
            <person name="Lucas S."/>
            <person name="Lapidus A."/>
            <person name="Barry K."/>
            <person name="Glavina del Rio T."/>
            <person name="Dalin E."/>
            <person name="Tice H."/>
            <person name="Bruce D."/>
            <person name="Pitluck S."/>
            <person name="Richardson P."/>
        </authorList>
    </citation>
    <scope>NUCLEOTIDE SEQUENCE [LARGE SCALE GENOMIC DNA]</scope>
    <source>
        <strain evidence="2 3">DSM 13031</strain>
    </source>
</reference>
<evidence type="ECO:0000313" key="2">
    <source>
        <dbReference type="EMBL" id="EAT59094.1"/>
    </source>
</evidence>
<gene>
    <name evidence="2" type="ORF">CferDRAFT_1101</name>
</gene>
<accession>Q0YS98</accession>
<sequence length="139" mass="15354">MKPRLPHKTFVINWLKALMLSPGILFPMAYLLLYLSTNIFLNKDYKKDLTLSFNRATGNSLHIKVASLKAGLIFDSVTLNQIELTSTVPVEGAKSSSGDKITIKSMKINSPDLQNILFSQCALQASTEQVCEKILAGTH</sequence>
<dbReference type="OrthoDB" id="598006at2"/>
<evidence type="ECO:0000256" key="1">
    <source>
        <dbReference type="SAM" id="Phobius"/>
    </source>
</evidence>
<organism evidence="2 3">
    <name type="scientific">Chlorobium ferrooxidans DSM 13031</name>
    <dbReference type="NCBI Taxonomy" id="377431"/>
    <lineage>
        <taxon>Bacteria</taxon>
        <taxon>Pseudomonadati</taxon>
        <taxon>Chlorobiota</taxon>
        <taxon>Chlorobiia</taxon>
        <taxon>Chlorobiales</taxon>
        <taxon>Chlorobiaceae</taxon>
        <taxon>Chlorobium/Pelodictyon group</taxon>
        <taxon>Chlorobium</taxon>
    </lineage>
</organism>
<dbReference type="AlphaFoldDB" id="Q0YS98"/>
<dbReference type="Proteomes" id="UP000004162">
    <property type="component" value="Unassembled WGS sequence"/>
</dbReference>
<evidence type="ECO:0000313" key="3">
    <source>
        <dbReference type="Proteomes" id="UP000004162"/>
    </source>
</evidence>
<keyword evidence="1" id="KW-0472">Membrane</keyword>
<comment type="caution">
    <text evidence="2">The sequence shown here is derived from an EMBL/GenBank/DDBJ whole genome shotgun (WGS) entry which is preliminary data.</text>
</comment>